<feature type="signal peptide" evidence="2">
    <location>
        <begin position="1"/>
        <end position="22"/>
    </location>
</feature>
<feature type="region of interest" description="Disordered" evidence="1">
    <location>
        <begin position="23"/>
        <end position="106"/>
    </location>
</feature>
<evidence type="ECO:0000256" key="1">
    <source>
        <dbReference type="SAM" id="MobiDB-lite"/>
    </source>
</evidence>
<protein>
    <recommendedName>
        <fullName evidence="5">YMGG-like Gly-zipper domain-containing protein</fullName>
    </recommendedName>
</protein>
<dbReference type="RefSeq" id="WP_206726918.1">
    <property type="nucleotide sequence ID" value="NZ_CP071090.1"/>
</dbReference>
<name>A0ABX7P4F0_9BACT</name>
<evidence type="ECO:0000256" key="2">
    <source>
        <dbReference type="SAM" id="SignalP"/>
    </source>
</evidence>
<proteinExistence type="predicted"/>
<reference evidence="3 4" key="1">
    <citation type="submission" date="2021-02" db="EMBL/GenBank/DDBJ databases">
        <title>De Novo genome assembly of isolated myxobacteria.</title>
        <authorList>
            <person name="Stevens D.C."/>
        </authorList>
    </citation>
    <scope>NUCLEOTIDE SEQUENCE [LARGE SCALE GENOMIC DNA]</scope>
    <source>
        <strain evidence="4">SCPEA02</strain>
    </source>
</reference>
<evidence type="ECO:0000313" key="3">
    <source>
        <dbReference type="EMBL" id="QSQ25363.1"/>
    </source>
</evidence>
<feature type="region of interest" description="Disordered" evidence="1">
    <location>
        <begin position="137"/>
        <end position="165"/>
    </location>
</feature>
<feature type="compositionally biased region" description="Basic and acidic residues" evidence="1">
    <location>
        <begin position="155"/>
        <end position="165"/>
    </location>
</feature>
<feature type="compositionally biased region" description="Low complexity" evidence="1">
    <location>
        <begin position="79"/>
        <end position="106"/>
    </location>
</feature>
<accession>A0ABX7P4F0</accession>
<sequence length="185" mass="18221">MASRRKVMGGLVAVLLPALAGAQAEKEQAKHGGEKPAPQSLSSSLGVAVYPSKGQSASKQQQDEAACLAWGEQQSGVNPLAAAQQSSAAPAPAPSAGGSAGRGAAAGAVGGTAVGVLTGHPARGAAIGATEGAIVGGAHGARKKEQAEQQAQAEKQAEAQKAQQERASFDKAFAACLEGRGYTVK</sequence>
<dbReference type="EMBL" id="CP071090">
    <property type="protein sequence ID" value="QSQ25363.1"/>
    <property type="molecule type" value="Genomic_DNA"/>
</dbReference>
<keyword evidence="4" id="KW-1185">Reference proteome</keyword>
<evidence type="ECO:0008006" key="5">
    <source>
        <dbReference type="Google" id="ProtNLM"/>
    </source>
</evidence>
<feature type="compositionally biased region" description="Basic and acidic residues" evidence="1">
    <location>
        <begin position="24"/>
        <end position="34"/>
    </location>
</feature>
<organism evidence="3 4">
    <name type="scientific">Pyxidicoccus parkwayensis</name>
    <dbReference type="NCBI Taxonomy" id="2813578"/>
    <lineage>
        <taxon>Bacteria</taxon>
        <taxon>Pseudomonadati</taxon>
        <taxon>Myxococcota</taxon>
        <taxon>Myxococcia</taxon>
        <taxon>Myxococcales</taxon>
        <taxon>Cystobacterineae</taxon>
        <taxon>Myxococcaceae</taxon>
        <taxon>Pyxidicoccus</taxon>
    </lineage>
</organism>
<keyword evidence="2" id="KW-0732">Signal</keyword>
<evidence type="ECO:0000313" key="4">
    <source>
        <dbReference type="Proteomes" id="UP000662747"/>
    </source>
</evidence>
<gene>
    <name evidence="3" type="ORF">JY651_10730</name>
</gene>
<feature type="chain" id="PRO_5045147907" description="YMGG-like Gly-zipper domain-containing protein" evidence="2">
    <location>
        <begin position="23"/>
        <end position="185"/>
    </location>
</feature>
<dbReference type="Proteomes" id="UP000662747">
    <property type="component" value="Chromosome"/>
</dbReference>